<comment type="caution">
    <text evidence="1">The sequence shown here is derived from an EMBL/GenBank/DDBJ whole genome shotgun (WGS) entry which is preliminary data.</text>
</comment>
<feature type="non-terminal residue" evidence="1">
    <location>
        <position position="138"/>
    </location>
</feature>
<feature type="non-terminal residue" evidence="1">
    <location>
        <position position="1"/>
    </location>
</feature>
<keyword evidence="2" id="KW-1185">Reference proteome</keyword>
<dbReference type="InterPro" id="IPR010921">
    <property type="entry name" value="Trp_repressor/repl_initiator"/>
</dbReference>
<evidence type="ECO:0000313" key="1">
    <source>
        <dbReference type="EMBL" id="MBL4951701.1"/>
    </source>
</evidence>
<dbReference type="SUPFAM" id="SSF48295">
    <property type="entry name" value="TrpR-like"/>
    <property type="match status" value="1"/>
</dbReference>
<organism evidence="1 2">
    <name type="scientific">Neobacillus paridis</name>
    <dbReference type="NCBI Taxonomy" id="2803862"/>
    <lineage>
        <taxon>Bacteria</taxon>
        <taxon>Bacillati</taxon>
        <taxon>Bacillota</taxon>
        <taxon>Bacilli</taxon>
        <taxon>Bacillales</taxon>
        <taxon>Bacillaceae</taxon>
        <taxon>Neobacillus</taxon>
    </lineage>
</organism>
<accession>A0ABS1TN55</accession>
<reference evidence="1 2" key="1">
    <citation type="submission" date="2021-01" db="EMBL/GenBank/DDBJ databases">
        <title>Genome public.</title>
        <authorList>
            <person name="Liu C."/>
            <person name="Sun Q."/>
        </authorList>
    </citation>
    <scope>NUCLEOTIDE SEQUENCE [LARGE SCALE GENOMIC DNA]</scope>
    <source>
        <strain evidence="1 2">YIM B02564</strain>
    </source>
</reference>
<name>A0ABS1TN55_9BACI</name>
<gene>
    <name evidence="1" type="ORF">JK635_05535</name>
</gene>
<dbReference type="InterPro" id="IPR002514">
    <property type="entry name" value="Transposase_8"/>
</dbReference>
<proteinExistence type="predicted"/>
<dbReference type="Proteomes" id="UP000623967">
    <property type="component" value="Unassembled WGS sequence"/>
</dbReference>
<dbReference type="Pfam" id="PF01527">
    <property type="entry name" value="HTH_Tnp_1"/>
    <property type="match status" value="1"/>
</dbReference>
<protein>
    <submittedName>
        <fullName evidence="1">Transposase</fullName>
    </submittedName>
</protein>
<dbReference type="RefSeq" id="WP_202652994.1">
    <property type="nucleotide sequence ID" value="NZ_JAESWB010000053.1"/>
</dbReference>
<sequence>SFNAALFRVSDLASTNMEKHEQSIVAVPSRSGKRRRFSGLFKREVVEQTLRADVSIASVALANGLNTNLLARWRHDYFTAQATGQSPALIPIRVVESQPAPSSTRAQLAAAVDDGEIEVRLGDTTVIIRGVPNQAALG</sequence>
<dbReference type="EMBL" id="JAESWB010000053">
    <property type="protein sequence ID" value="MBL4951701.1"/>
    <property type="molecule type" value="Genomic_DNA"/>
</dbReference>
<evidence type="ECO:0000313" key="2">
    <source>
        <dbReference type="Proteomes" id="UP000623967"/>
    </source>
</evidence>